<reference evidence="10 11" key="1">
    <citation type="submission" date="2014-05" db="EMBL/GenBank/DDBJ databases">
        <title>Draft genome sequence of a rare smut relative, Tilletiaria anomala UBC 951.</title>
        <authorList>
            <consortium name="DOE Joint Genome Institute"/>
            <person name="Toome M."/>
            <person name="Kuo A."/>
            <person name="Henrissat B."/>
            <person name="Lipzen A."/>
            <person name="Tritt A."/>
            <person name="Yoshinaga Y."/>
            <person name="Zane M."/>
            <person name="Barry K."/>
            <person name="Grigoriev I.V."/>
            <person name="Spatafora J.W."/>
            <person name="Aimea M.C."/>
        </authorList>
    </citation>
    <scope>NUCLEOTIDE SEQUENCE [LARGE SCALE GENOMIC DNA]</scope>
    <source>
        <strain evidence="10 11">UBC 951</strain>
    </source>
</reference>
<evidence type="ECO:0000259" key="9">
    <source>
        <dbReference type="PROSITE" id="PS50235"/>
    </source>
</evidence>
<dbReference type="GO" id="GO:0016579">
    <property type="term" value="P:protein deubiquitination"/>
    <property type="evidence" value="ECO:0007669"/>
    <property type="project" value="InterPro"/>
</dbReference>
<evidence type="ECO:0000313" key="10">
    <source>
        <dbReference type="EMBL" id="KDN47985.1"/>
    </source>
</evidence>
<gene>
    <name evidence="10" type="ORF">K437DRAFT_255715</name>
</gene>
<feature type="compositionally biased region" description="Low complexity" evidence="7">
    <location>
        <begin position="403"/>
        <end position="419"/>
    </location>
</feature>
<dbReference type="Gene3D" id="3.10.20.90">
    <property type="entry name" value="Phosphatidylinositol 3-kinase Catalytic Subunit, Chain A, domain 1"/>
    <property type="match status" value="1"/>
</dbReference>
<evidence type="ECO:0000256" key="3">
    <source>
        <dbReference type="ARBA" id="ARBA00022786"/>
    </source>
</evidence>
<keyword evidence="4 6" id="KW-0378">Hydrolase</keyword>
<evidence type="ECO:0000313" key="11">
    <source>
        <dbReference type="Proteomes" id="UP000027361"/>
    </source>
</evidence>
<comment type="catalytic activity">
    <reaction evidence="1 6">
        <text>Thiol-dependent hydrolysis of ester, thioester, amide, peptide and isopeptide bonds formed by the C-terminal Gly of ubiquitin (a 76-residue protein attached to proteins as an intracellular targeting signal).</text>
        <dbReference type="EC" id="3.4.19.12"/>
    </reaction>
</comment>
<evidence type="ECO:0000256" key="7">
    <source>
        <dbReference type="SAM" id="MobiDB-lite"/>
    </source>
</evidence>
<dbReference type="Pfam" id="PF00240">
    <property type="entry name" value="ubiquitin"/>
    <property type="match status" value="1"/>
</dbReference>
<evidence type="ECO:0000256" key="1">
    <source>
        <dbReference type="ARBA" id="ARBA00000707"/>
    </source>
</evidence>
<dbReference type="Gene3D" id="3.90.70.10">
    <property type="entry name" value="Cysteine proteinases"/>
    <property type="match status" value="1"/>
</dbReference>
<dbReference type="RefSeq" id="XP_013244004.1">
    <property type="nucleotide sequence ID" value="XM_013388550.1"/>
</dbReference>
<feature type="domain" description="USP" evidence="9">
    <location>
        <begin position="106"/>
        <end position="600"/>
    </location>
</feature>
<dbReference type="Pfam" id="PF00443">
    <property type="entry name" value="UCH"/>
    <property type="match status" value="1"/>
</dbReference>
<keyword evidence="2 6" id="KW-0645">Protease</keyword>
<name>A0A066WB35_TILAU</name>
<dbReference type="PROSITE" id="PS50235">
    <property type="entry name" value="USP_3"/>
    <property type="match status" value="1"/>
</dbReference>
<dbReference type="InterPro" id="IPR028889">
    <property type="entry name" value="USP"/>
</dbReference>
<dbReference type="PANTHER" id="PTHR43982">
    <property type="entry name" value="UBIQUITIN CARBOXYL-TERMINAL HYDROLASE"/>
    <property type="match status" value="1"/>
</dbReference>
<evidence type="ECO:0000256" key="6">
    <source>
        <dbReference type="RuleBase" id="RU366025"/>
    </source>
</evidence>
<dbReference type="InterPro" id="IPR000626">
    <property type="entry name" value="Ubiquitin-like_dom"/>
</dbReference>
<evidence type="ECO:0000259" key="8">
    <source>
        <dbReference type="PROSITE" id="PS50053"/>
    </source>
</evidence>
<dbReference type="GO" id="GO:0061136">
    <property type="term" value="P:regulation of proteasomal protein catabolic process"/>
    <property type="evidence" value="ECO:0007669"/>
    <property type="project" value="TreeGrafter"/>
</dbReference>
<dbReference type="OMA" id="FKSDAEY"/>
<keyword evidence="5 6" id="KW-0788">Thiol protease</keyword>
<dbReference type="Proteomes" id="UP000027361">
    <property type="component" value="Unassembled WGS sequence"/>
</dbReference>
<feature type="domain" description="Ubiquitin-like" evidence="8">
    <location>
        <begin position="5"/>
        <end position="73"/>
    </location>
</feature>
<dbReference type="InterPro" id="IPR018200">
    <property type="entry name" value="USP_CS"/>
</dbReference>
<dbReference type="STRING" id="1037660.A0A066WB35"/>
<comment type="caution">
    <text evidence="10">The sequence shown here is derived from an EMBL/GenBank/DDBJ whole genome shotgun (WGS) entry which is preliminary data.</text>
</comment>
<dbReference type="PROSITE" id="PS00973">
    <property type="entry name" value="USP_2"/>
    <property type="match status" value="1"/>
</dbReference>
<protein>
    <recommendedName>
        <fullName evidence="6">Ubiquitin carboxyl-terminal hydrolase</fullName>
        <ecNumber evidence="6">3.4.19.12</ecNumber>
    </recommendedName>
</protein>
<dbReference type="GeneID" id="25264230"/>
<organism evidence="10 11">
    <name type="scientific">Tilletiaria anomala (strain ATCC 24038 / CBS 436.72 / UBC 951)</name>
    <dbReference type="NCBI Taxonomy" id="1037660"/>
    <lineage>
        <taxon>Eukaryota</taxon>
        <taxon>Fungi</taxon>
        <taxon>Dikarya</taxon>
        <taxon>Basidiomycota</taxon>
        <taxon>Ustilaginomycotina</taxon>
        <taxon>Exobasidiomycetes</taxon>
        <taxon>Georgefischeriales</taxon>
        <taxon>Tilletiariaceae</taxon>
        <taxon>Tilletiaria</taxon>
    </lineage>
</organism>
<evidence type="ECO:0000256" key="5">
    <source>
        <dbReference type="ARBA" id="ARBA00022807"/>
    </source>
</evidence>
<keyword evidence="11" id="KW-1185">Reference proteome</keyword>
<dbReference type="SUPFAM" id="SSF54236">
    <property type="entry name" value="Ubiquitin-like"/>
    <property type="match status" value="1"/>
</dbReference>
<dbReference type="EC" id="3.4.19.12" evidence="6"/>
<dbReference type="SMART" id="SM00213">
    <property type="entry name" value="UBQ"/>
    <property type="match status" value="1"/>
</dbReference>
<keyword evidence="3 6" id="KW-0833">Ubl conjugation pathway</keyword>
<dbReference type="CDD" id="cd16104">
    <property type="entry name" value="Ubl_USP14_like"/>
    <property type="match status" value="1"/>
</dbReference>
<dbReference type="PROSITE" id="PS50053">
    <property type="entry name" value="UBIQUITIN_2"/>
    <property type="match status" value="1"/>
</dbReference>
<evidence type="ECO:0000256" key="2">
    <source>
        <dbReference type="ARBA" id="ARBA00022670"/>
    </source>
</evidence>
<dbReference type="InterPro" id="IPR044635">
    <property type="entry name" value="UBP14-like"/>
</dbReference>
<dbReference type="InterPro" id="IPR001394">
    <property type="entry name" value="Peptidase_C19_UCH"/>
</dbReference>
<dbReference type="OrthoDB" id="333239at2759"/>
<dbReference type="InParanoid" id="A0A066WB35"/>
<dbReference type="PROSITE" id="PS00972">
    <property type="entry name" value="USP_1"/>
    <property type="match status" value="1"/>
</dbReference>
<dbReference type="GO" id="GO:0043161">
    <property type="term" value="P:proteasome-mediated ubiquitin-dependent protein catabolic process"/>
    <property type="evidence" value="ECO:0007669"/>
    <property type="project" value="InterPro"/>
</dbReference>
<dbReference type="PANTHER" id="PTHR43982:SF1">
    <property type="entry name" value="UBIQUITIN CARBOXYL-TERMINAL HYDROLASE 14"/>
    <property type="match status" value="1"/>
</dbReference>
<dbReference type="GO" id="GO:0004843">
    <property type="term" value="F:cysteine-type deubiquitinase activity"/>
    <property type="evidence" value="ECO:0007669"/>
    <property type="project" value="UniProtKB-UniRule"/>
</dbReference>
<dbReference type="SUPFAM" id="SSF54001">
    <property type="entry name" value="Cysteine proteinases"/>
    <property type="match status" value="1"/>
</dbReference>
<sequence length="603" mass="64713">MASAVQVKVKHNGKLHELTLDLSQPASAFKAAIHTATGVPVDRQKVMVKGGLLKDETDMASLGAKNGQVFMVIGTAGELPKAPIKPVTFVEDMTDSQLAIVTREKAGLTNLGNTCYLNSTLQVLRAIPELHIALGNFKASIGGADGESNLTASLRDLFKSMNQTTEAFHPFAFLTILRQVAPQFAEMSRPSPGGVGGGYAQQDAEEVWIRIINALQNALPGLPPPSSDSPAVSTSVVTTSTAARKFVQQYMTGEMAIKRSCPEAPSEEASYSNESFTMLQCNISGTTNEMLSGISDSLTQQIEKNSPTLGRTVVYNEQRRINRLPSYLACHFVRFFWRRDIGKKTKIMRKVKFPFDLDTTDFLSDELKKKVQHTAESIKQVEKARDERAKIRKRAKAKKDAADQAMAAAGGAGRSAGTDPPQPSDAMAVDIASSALPKDGAAASGKAEASSADASAAAGAKLGEVLTEQEELALREKEAADVRATIDTDLLADIGANTSGLYELIGIVTHKGAAADAGHYISWVKKSVADAEQHGDGAVSQKNEAYTKRLGDLDAVGASQNDEWYKFDDDKVSTVSREKITMLDGGGEDSVAYILLYRSKQIH</sequence>
<dbReference type="HOGENOM" id="CLU_017549_2_0_1"/>
<dbReference type="EMBL" id="JMSN01000027">
    <property type="protein sequence ID" value="KDN47985.1"/>
    <property type="molecule type" value="Genomic_DNA"/>
</dbReference>
<accession>A0A066WB35</accession>
<dbReference type="FunCoup" id="A0A066WB35">
    <property type="interactions" value="814"/>
</dbReference>
<dbReference type="GO" id="GO:0070628">
    <property type="term" value="F:proteasome binding"/>
    <property type="evidence" value="ECO:0007669"/>
    <property type="project" value="TreeGrafter"/>
</dbReference>
<dbReference type="CDD" id="cd02657">
    <property type="entry name" value="Peptidase_C19A"/>
    <property type="match status" value="1"/>
</dbReference>
<dbReference type="AlphaFoldDB" id="A0A066WB35"/>
<proteinExistence type="inferred from homology"/>
<feature type="region of interest" description="Disordered" evidence="7">
    <location>
        <begin position="391"/>
        <end position="426"/>
    </location>
</feature>
<dbReference type="InterPro" id="IPR029071">
    <property type="entry name" value="Ubiquitin-like_domsf"/>
</dbReference>
<dbReference type="InterPro" id="IPR038765">
    <property type="entry name" value="Papain-like_cys_pep_sf"/>
</dbReference>
<evidence type="ECO:0000256" key="4">
    <source>
        <dbReference type="ARBA" id="ARBA00022801"/>
    </source>
</evidence>
<comment type="similarity">
    <text evidence="6">Belongs to the peptidase C19 family.</text>
</comment>